<evidence type="ECO:0000313" key="2">
    <source>
        <dbReference type="EMBL" id="NYD53293.1"/>
    </source>
</evidence>
<comment type="caution">
    <text evidence="2">The sequence shown here is derived from an EMBL/GenBank/DDBJ whole genome shotgun (WGS) entry which is preliminary data.</text>
</comment>
<proteinExistence type="predicted"/>
<organism evidence="2 3">
    <name type="scientific">Microbacterium pseudoresistens</name>
    <dbReference type="NCBI Taxonomy" id="640634"/>
    <lineage>
        <taxon>Bacteria</taxon>
        <taxon>Bacillati</taxon>
        <taxon>Actinomycetota</taxon>
        <taxon>Actinomycetes</taxon>
        <taxon>Micrococcales</taxon>
        <taxon>Microbacteriaceae</taxon>
        <taxon>Microbacterium</taxon>
    </lineage>
</organism>
<evidence type="ECO:0000313" key="3">
    <source>
        <dbReference type="Proteomes" id="UP000552045"/>
    </source>
</evidence>
<dbReference type="InterPro" id="IPR000192">
    <property type="entry name" value="Aminotrans_V_dom"/>
</dbReference>
<dbReference type="EMBL" id="JACCBH010000001">
    <property type="protein sequence ID" value="NYD53293.1"/>
    <property type="molecule type" value="Genomic_DNA"/>
</dbReference>
<dbReference type="Proteomes" id="UP000552045">
    <property type="component" value="Unassembled WGS sequence"/>
</dbReference>
<dbReference type="PANTHER" id="PTHR43586:SF15">
    <property type="entry name" value="BLR3095 PROTEIN"/>
    <property type="match status" value="1"/>
</dbReference>
<evidence type="ECO:0000259" key="1">
    <source>
        <dbReference type="Pfam" id="PF00266"/>
    </source>
</evidence>
<reference evidence="2 3" key="1">
    <citation type="submission" date="2020-07" db="EMBL/GenBank/DDBJ databases">
        <title>Sequencing the genomes of 1000 actinobacteria strains.</title>
        <authorList>
            <person name="Klenk H.-P."/>
        </authorList>
    </citation>
    <scope>NUCLEOTIDE SEQUENCE [LARGE SCALE GENOMIC DNA]</scope>
    <source>
        <strain evidence="2 3">DSM 22185</strain>
    </source>
</reference>
<keyword evidence="3" id="KW-1185">Reference proteome</keyword>
<dbReference type="GO" id="GO:0016829">
    <property type="term" value="F:lyase activity"/>
    <property type="evidence" value="ECO:0007669"/>
    <property type="project" value="UniProtKB-KW"/>
</dbReference>
<dbReference type="Pfam" id="PF00266">
    <property type="entry name" value="Aminotran_5"/>
    <property type="match status" value="1"/>
</dbReference>
<accession>A0A7Y9ESR7</accession>
<dbReference type="SUPFAM" id="SSF53383">
    <property type="entry name" value="PLP-dependent transferases"/>
    <property type="match status" value="1"/>
</dbReference>
<gene>
    <name evidence="2" type="ORF">BKA02_000348</name>
</gene>
<dbReference type="Gene3D" id="3.90.1150.10">
    <property type="entry name" value="Aspartate Aminotransferase, domain 1"/>
    <property type="match status" value="1"/>
</dbReference>
<dbReference type="InterPro" id="IPR015421">
    <property type="entry name" value="PyrdxlP-dep_Trfase_major"/>
</dbReference>
<dbReference type="InterPro" id="IPR015424">
    <property type="entry name" value="PyrdxlP-dep_Trfase"/>
</dbReference>
<dbReference type="InterPro" id="IPR015422">
    <property type="entry name" value="PyrdxlP-dep_Trfase_small"/>
</dbReference>
<sequence length="375" mass="40409">MSDSLASRARQALAVAPEGVYLNTAAEGLLLASAAAAWDRYGAAKARGALGREEFAAIEAEARRRFATAVSAAVHDVAFVASTSRGLDIVLKGIDWRDGDVLVTLEGEFPSTLFNVELLRSRGVEVRLVAARDGALREDDIVAAMDERTRLVVASLVSFRSGQRLDLRSIGARAEQIGALVFADAVQAVGAGEVSMEGIDVLCAATFKWQLGVHGTAGFAATRRAREILAPSYAGYRSVVELFPALTSDFRLHPDTRRFEEGMPAFPALAVLAASLAELEEWGYARIGEHNRRAVRVLRDGLRELGITPILADDRVETGGIIAFESDDHVRIAEELARRGTTVWARDGRVRLAAHAYTSDADTETVLAQLKRIGV</sequence>
<dbReference type="Gene3D" id="3.40.640.10">
    <property type="entry name" value="Type I PLP-dependent aspartate aminotransferase-like (Major domain)"/>
    <property type="match status" value="1"/>
</dbReference>
<feature type="domain" description="Aminotransferase class V" evidence="1">
    <location>
        <begin position="52"/>
        <end position="329"/>
    </location>
</feature>
<dbReference type="RefSeq" id="WP_179430696.1">
    <property type="nucleotide sequence ID" value="NZ_BAABLC010000003.1"/>
</dbReference>
<dbReference type="PANTHER" id="PTHR43586">
    <property type="entry name" value="CYSTEINE DESULFURASE"/>
    <property type="match status" value="1"/>
</dbReference>
<keyword evidence="2" id="KW-0456">Lyase</keyword>
<name>A0A7Y9ESR7_9MICO</name>
<protein>
    <submittedName>
        <fullName evidence="2">Selenocysteine lyase/cysteine desulfurase</fullName>
    </submittedName>
</protein>
<dbReference type="AlphaFoldDB" id="A0A7Y9ESR7"/>